<dbReference type="OrthoDB" id="1028014at2759"/>
<evidence type="ECO:0000313" key="5">
    <source>
        <dbReference type="Proteomes" id="UP000244855"/>
    </source>
</evidence>
<reference evidence="4 5" key="1">
    <citation type="journal article" date="2018" name="Sci. Rep.">
        <title>Comparative genomics provides insights into the lifestyle and reveals functional heterogeneity of dark septate endophytic fungi.</title>
        <authorList>
            <person name="Knapp D.G."/>
            <person name="Nemeth J.B."/>
            <person name="Barry K."/>
            <person name="Hainaut M."/>
            <person name="Henrissat B."/>
            <person name="Johnson J."/>
            <person name="Kuo A."/>
            <person name="Lim J.H.P."/>
            <person name="Lipzen A."/>
            <person name="Nolan M."/>
            <person name="Ohm R.A."/>
            <person name="Tamas L."/>
            <person name="Grigoriev I.V."/>
            <person name="Spatafora J.W."/>
            <person name="Nagy L.G."/>
            <person name="Kovacs G.M."/>
        </authorList>
    </citation>
    <scope>NUCLEOTIDE SEQUENCE [LARGE SCALE GENOMIC DNA]</scope>
    <source>
        <strain evidence="4 5">DSE2036</strain>
    </source>
</reference>
<evidence type="ECO:0000313" key="4">
    <source>
        <dbReference type="EMBL" id="PVI04231.1"/>
    </source>
</evidence>
<feature type="region of interest" description="Disordered" evidence="1">
    <location>
        <begin position="416"/>
        <end position="439"/>
    </location>
</feature>
<proteinExistence type="predicted"/>
<dbReference type="Pfam" id="PF00856">
    <property type="entry name" value="SET"/>
    <property type="match status" value="1"/>
</dbReference>
<evidence type="ECO:0000256" key="1">
    <source>
        <dbReference type="SAM" id="MobiDB-lite"/>
    </source>
</evidence>
<dbReference type="SMART" id="SM00317">
    <property type="entry name" value="SET"/>
    <property type="match status" value="1"/>
</dbReference>
<dbReference type="Gene3D" id="2.170.270.10">
    <property type="entry name" value="SET domain"/>
    <property type="match status" value="1"/>
</dbReference>
<sequence length="439" mass="49312">MRQAWTIHLLAHILFTTQANALFRTGISPAIQDPVTNPPLKICPVAQDGATSNTFPWTINPTCLQTVIPDEKQDHGHIGTHETFCVYTNTEFHAKRGISLITTPEVAAELTYTTFEPYESLSADPAPFAQKHIEGKGEGLFATRDISEGDALMLNSPVLFVHRHALETPSRQRRHTLLRTAIDQLPKKTKDSFMALSRQGGEYEIEDIINVNSMRVKVWDGSSHLVVVPEASRVNHACRPNAHYRFDDTTLNLDVSALTDIKSGEELTFSYGYSHLPHEPRIQALQETWGFTCTCPLCTANSTTKSASDARLQQISEIKSILPTSPSSMPELLGLLPDLISLLEAENLIKDLPMYEEILAYTWSSFGIEERAKIWAGRAARHWSIVAGRESWEAKRMRDMEEDVRGHGTWLGWDGEDPWEGVGKGHPWEMDDHDHDHDD</sequence>
<evidence type="ECO:0000256" key="2">
    <source>
        <dbReference type="SAM" id="SignalP"/>
    </source>
</evidence>
<dbReference type="Proteomes" id="UP000244855">
    <property type="component" value="Unassembled WGS sequence"/>
</dbReference>
<accession>A0A2V1E1D6</accession>
<keyword evidence="2" id="KW-0732">Signal</keyword>
<protein>
    <submittedName>
        <fullName evidence="4">SET domain-containing protein</fullName>
    </submittedName>
</protein>
<dbReference type="InterPro" id="IPR001214">
    <property type="entry name" value="SET_dom"/>
</dbReference>
<feature type="domain" description="SET" evidence="3">
    <location>
        <begin position="126"/>
        <end position="272"/>
    </location>
</feature>
<dbReference type="AlphaFoldDB" id="A0A2V1E1D6"/>
<dbReference type="PANTHER" id="PTHR47332:SF6">
    <property type="entry name" value="SET DOMAIN-CONTAINING PROTEIN"/>
    <property type="match status" value="1"/>
</dbReference>
<dbReference type="CDD" id="cd20071">
    <property type="entry name" value="SET_SMYD"/>
    <property type="match status" value="1"/>
</dbReference>
<feature type="chain" id="PRO_5016124900" evidence="2">
    <location>
        <begin position="22"/>
        <end position="439"/>
    </location>
</feature>
<gene>
    <name evidence="4" type="ORF">DM02DRAFT_693293</name>
</gene>
<organism evidence="4 5">
    <name type="scientific">Periconia macrospinosa</name>
    <dbReference type="NCBI Taxonomy" id="97972"/>
    <lineage>
        <taxon>Eukaryota</taxon>
        <taxon>Fungi</taxon>
        <taxon>Dikarya</taxon>
        <taxon>Ascomycota</taxon>
        <taxon>Pezizomycotina</taxon>
        <taxon>Dothideomycetes</taxon>
        <taxon>Pleosporomycetidae</taxon>
        <taxon>Pleosporales</taxon>
        <taxon>Massarineae</taxon>
        <taxon>Periconiaceae</taxon>
        <taxon>Periconia</taxon>
    </lineage>
</organism>
<keyword evidence="5" id="KW-1185">Reference proteome</keyword>
<evidence type="ECO:0000259" key="3">
    <source>
        <dbReference type="PROSITE" id="PS50280"/>
    </source>
</evidence>
<dbReference type="EMBL" id="KZ805323">
    <property type="protein sequence ID" value="PVI04231.1"/>
    <property type="molecule type" value="Genomic_DNA"/>
</dbReference>
<dbReference type="PANTHER" id="PTHR47332">
    <property type="entry name" value="SET DOMAIN-CONTAINING PROTEIN 5"/>
    <property type="match status" value="1"/>
</dbReference>
<dbReference type="PROSITE" id="PS50280">
    <property type="entry name" value="SET"/>
    <property type="match status" value="1"/>
</dbReference>
<dbReference type="STRING" id="97972.A0A2V1E1D6"/>
<dbReference type="InterPro" id="IPR046341">
    <property type="entry name" value="SET_dom_sf"/>
</dbReference>
<dbReference type="SUPFAM" id="SSF82199">
    <property type="entry name" value="SET domain"/>
    <property type="match status" value="1"/>
</dbReference>
<feature type="signal peptide" evidence="2">
    <location>
        <begin position="1"/>
        <end position="21"/>
    </location>
</feature>
<feature type="compositionally biased region" description="Basic and acidic residues" evidence="1">
    <location>
        <begin position="426"/>
        <end position="439"/>
    </location>
</feature>
<dbReference type="InterPro" id="IPR053185">
    <property type="entry name" value="SET_domain_protein"/>
</dbReference>
<name>A0A2V1E1D6_9PLEO</name>